<protein>
    <recommendedName>
        <fullName evidence="3">Fucose-specific lectin</fullName>
    </recommendedName>
</protein>
<dbReference type="SUPFAM" id="SSF89372">
    <property type="entry name" value="Fucose-specific lectin"/>
    <property type="match status" value="1"/>
</dbReference>
<dbReference type="OrthoDB" id="407298at2759"/>
<keyword evidence="2" id="KW-1185">Reference proteome</keyword>
<dbReference type="Proteomes" id="UP000185904">
    <property type="component" value="Unassembled WGS sequence"/>
</dbReference>
<dbReference type="AlphaFoldDB" id="A0A178DCH0"/>
<dbReference type="RefSeq" id="XP_022504952.1">
    <property type="nucleotide sequence ID" value="XM_022639161.1"/>
</dbReference>
<comment type="caution">
    <text evidence="1">The sequence shown here is derived from an EMBL/GenBank/DDBJ whole genome shotgun (WGS) entry which is preliminary data.</text>
</comment>
<dbReference type="Gene3D" id="2.120.10.70">
    <property type="entry name" value="Fucose-specific lectin"/>
    <property type="match status" value="1"/>
</dbReference>
<evidence type="ECO:0008006" key="3">
    <source>
        <dbReference type="Google" id="ProtNLM"/>
    </source>
</evidence>
<name>A0A178DCH0_9EURO</name>
<reference evidence="1 2" key="1">
    <citation type="submission" date="2016-03" db="EMBL/GenBank/DDBJ databases">
        <title>The draft genome sequence of Fonsecaea nubica causative agent of cutaneous subcutaneous infection in human host.</title>
        <authorList>
            <person name="Costa F."/>
            <person name="Sybren D.H."/>
            <person name="Raittz R.T."/>
            <person name="Weiss V.A."/>
            <person name="Leao A.C."/>
            <person name="Gomes R."/>
            <person name="De Souza E.M."/>
            <person name="Pedrosa F.O."/>
            <person name="Steffens M.B."/>
            <person name="Bombassaro A."/>
            <person name="Tadra-Sfeir M.Z."/>
            <person name="Moreno L.F."/>
            <person name="Najafzadeh M.J."/>
            <person name="Felipe M.S."/>
            <person name="Teixeira M."/>
            <person name="Sun J."/>
            <person name="Xi L."/>
            <person name="Castro M.A."/>
            <person name="Vicente V.A."/>
        </authorList>
    </citation>
    <scope>NUCLEOTIDE SEQUENCE [LARGE SCALE GENOMIC DNA]</scope>
    <source>
        <strain evidence="1 2">CBS 269.64</strain>
    </source>
</reference>
<evidence type="ECO:0000313" key="2">
    <source>
        <dbReference type="Proteomes" id="UP000185904"/>
    </source>
</evidence>
<sequence length="374" mass="40809">MASLKLLPDSGITSMVMGNDIFAFAQTYEGDIYQFVGNVEKSSEFCGLRKKSNVIIERLKGKNPKPDAPKLFTPIAAVSFTDRLNKPMSERYVFYLDDKNILHDQYDLGNGDYQHGKLAELKIECAHYSSLAAVTIRGDVVNHMCVFYQALTRDGAVKMVSFAGLHRTWQHGGANLRDPPLYGTSLSAVPPRAGILGRSSSDKSNQGQPIYYLQLDNHALGSGQGTAGMNVMPRSSSLILTFNTTEPLPLAGYDCDGKPVAFSPHTSLTAVDNGIHLHLIYKSHSGKVKAVRIDPKEGLLLPELFFHDVDVAPRSAIAACIAPNTGTTTSIVLFYQALDPDSRKVQMAARVVYKPATAATDTKWNVSEKEVLGE</sequence>
<gene>
    <name evidence="1" type="ORF">AYO20_00853</name>
</gene>
<organism evidence="1 2">
    <name type="scientific">Fonsecaea nubica</name>
    <dbReference type="NCBI Taxonomy" id="856822"/>
    <lineage>
        <taxon>Eukaryota</taxon>
        <taxon>Fungi</taxon>
        <taxon>Dikarya</taxon>
        <taxon>Ascomycota</taxon>
        <taxon>Pezizomycotina</taxon>
        <taxon>Eurotiomycetes</taxon>
        <taxon>Chaetothyriomycetidae</taxon>
        <taxon>Chaetothyriales</taxon>
        <taxon>Herpotrichiellaceae</taxon>
        <taxon>Fonsecaea</taxon>
    </lineage>
</organism>
<dbReference type="GeneID" id="34584279"/>
<accession>A0A178DCH0</accession>
<proteinExistence type="predicted"/>
<dbReference type="EMBL" id="LVCJ01000003">
    <property type="protein sequence ID" value="OAL39940.1"/>
    <property type="molecule type" value="Genomic_DNA"/>
</dbReference>
<evidence type="ECO:0000313" key="1">
    <source>
        <dbReference type="EMBL" id="OAL39940.1"/>
    </source>
</evidence>